<proteinExistence type="inferred from homology"/>
<dbReference type="PANTHER" id="PTHR12835:SF5">
    <property type="entry name" value="BIOTIN--PROTEIN LIGASE"/>
    <property type="match status" value="1"/>
</dbReference>
<dbReference type="EMBL" id="LNAM01000001">
    <property type="protein sequence ID" value="KSV60609.1"/>
    <property type="molecule type" value="Genomic_DNA"/>
</dbReference>
<keyword evidence="4 5" id="KW-0092">Biotin</keyword>
<dbReference type="InterPro" id="IPR045864">
    <property type="entry name" value="aa-tRNA-synth_II/BPL/LPL"/>
</dbReference>
<dbReference type="NCBIfam" id="TIGR00121">
    <property type="entry name" value="birA_ligase"/>
    <property type="match status" value="1"/>
</dbReference>
<evidence type="ECO:0000256" key="5">
    <source>
        <dbReference type="HAMAP-Rule" id="MF_00978"/>
    </source>
</evidence>
<comment type="function">
    <text evidence="5">Acts both as a biotin--[acetyl-CoA-carboxylase] ligase and a repressor.</text>
</comment>
<dbReference type="Gene3D" id="3.30.930.10">
    <property type="entry name" value="Bira Bifunctional Protein, Domain 2"/>
    <property type="match status" value="1"/>
</dbReference>
<dbReference type="Pfam" id="PF03099">
    <property type="entry name" value="BPL_LplA_LipB"/>
    <property type="match status" value="1"/>
</dbReference>
<dbReference type="GO" id="GO:0009249">
    <property type="term" value="P:protein lipoylation"/>
    <property type="evidence" value="ECO:0007669"/>
    <property type="project" value="UniProtKB-ARBA"/>
</dbReference>
<keyword evidence="5" id="KW-0804">Transcription</keyword>
<dbReference type="Proteomes" id="UP000054874">
    <property type="component" value="Unassembled WGS sequence"/>
</dbReference>
<dbReference type="Pfam" id="PF02237">
    <property type="entry name" value="BPL_C"/>
    <property type="match status" value="1"/>
</dbReference>
<dbReference type="Pfam" id="PF08279">
    <property type="entry name" value="HTH_11"/>
    <property type="match status" value="1"/>
</dbReference>
<dbReference type="PROSITE" id="PS51733">
    <property type="entry name" value="BPL_LPL_CATALYTIC"/>
    <property type="match status" value="1"/>
</dbReference>
<protein>
    <recommendedName>
        <fullName evidence="5">Bifunctional ligase/repressor BirA</fullName>
    </recommendedName>
    <alternativeName>
        <fullName evidence="5">Biotin--[acetyl-CoA-carboxylase] ligase</fullName>
        <ecNumber evidence="5">6.3.4.15</ecNumber>
    </alternativeName>
    <alternativeName>
        <fullName evidence="5">Biotin--protein ligase</fullName>
    </alternativeName>
    <alternativeName>
        <fullName evidence="5">Biotin-[acetyl-CoA carboxylase] synthetase</fullName>
    </alternativeName>
</protein>
<keyword evidence="2 5" id="KW-0547">Nucleotide-binding</keyword>
<evidence type="ECO:0000259" key="6">
    <source>
        <dbReference type="PROSITE" id="PS51733"/>
    </source>
</evidence>
<gene>
    <name evidence="5" type="primary">birA</name>
    <name evidence="7" type="ORF">ASU35_00075</name>
</gene>
<dbReference type="GO" id="GO:0005524">
    <property type="term" value="F:ATP binding"/>
    <property type="evidence" value="ECO:0007669"/>
    <property type="project" value="UniProtKB-UniRule"/>
</dbReference>
<evidence type="ECO:0000256" key="3">
    <source>
        <dbReference type="ARBA" id="ARBA00022840"/>
    </source>
</evidence>
<sequence>MKKKVLTLLKEADGYLSGQDICEKLEVSRTAIWKVMKQLREEGYQIESASNRGYRLLEVPDRLTEAELGSRLENSLFGKNIIYKEEIDSTNIEIKRQAEAGALEGTLAVAEFQRQGKGRRGRAWSSPKGSGIWMSFLLRPQLRPENASSLTLVAALAVSRAIEKVAGLSAQIKWPNDLVIGGKKICGILTEMSSEMDFIHYAVVGIGINANIKEFPEELPYATSLFIEGGREYNRAELAAVVLKEFESCYQEFLAEESLERLLSDYNSRLVNRGSQVQVIKGDESLSGIARGVNAQGGLLVETESGIETILSGEVSVRGVYGYV</sequence>
<feature type="DNA-binding region" description="H-T-H motif" evidence="5">
    <location>
        <begin position="18"/>
        <end position="37"/>
    </location>
</feature>
<dbReference type="InterPro" id="IPR004408">
    <property type="entry name" value="Biotin_CoA_COase_ligase"/>
</dbReference>
<dbReference type="InterPro" id="IPR030855">
    <property type="entry name" value="Bifunct_BirA"/>
</dbReference>
<accession>A0A0V8QJ83</accession>
<evidence type="ECO:0000313" key="7">
    <source>
        <dbReference type="EMBL" id="KSV60609.1"/>
    </source>
</evidence>
<dbReference type="GO" id="GO:0005737">
    <property type="term" value="C:cytoplasm"/>
    <property type="evidence" value="ECO:0007669"/>
    <property type="project" value="TreeGrafter"/>
</dbReference>
<organism evidence="7 8">
    <name type="scientific">Acetivibrio ethanolgignens</name>
    <dbReference type="NCBI Taxonomy" id="290052"/>
    <lineage>
        <taxon>Bacteria</taxon>
        <taxon>Bacillati</taxon>
        <taxon>Bacillota</taxon>
        <taxon>Clostridia</taxon>
        <taxon>Eubacteriales</taxon>
        <taxon>Oscillospiraceae</taxon>
        <taxon>Acetivibrio</taxon>
    </lineage>
</organism>
<comment type="caution">
    <text evidence="7">The sequence shown here is derived from an EMBL/GenBank/DDBJ whole genome shotgun (WGS) entry which is preliminary data.</text>
</comment>
<comment type="caution">
    <text evidence="5">Lacks conserved residue(s) required for the propagation of feature annotation.</text>
</comment>
<keyword evidence="5" id="KW-0805">Transcription regulation</keyword>
<dbReference type="EC" id="6.3.4.15" evidence="5"/>
<keyword evidence="1 5" id="KW-0436">Ligase</keyword>
<dbReference type="STRING" id="290052.ASU35_00075"/>
<feature type="domain" description="BPL/LPL catalytic" evidence="6">
    <location>
        <begin position="76"/>
        <end position="254"/>
    </location>
</feature>
<dbReference type="InterPro" id="IPR008988">
    <property type="entry name" value="Transcriptional_repressor_C"/>
</dbReference>
<dbReference type="SUPFAM" id="SSF50037">
    <property type="entry name" value="C-terminal domain of transcriptional repressors"/>
    <property type="match status" value="1"/>
</dbReference>
<dbReference type="GO" id="GO:0006355">
    <property type="term" value="P:regulation of DNA-templated transcription"/>
    <property type="evidence" value="ECO:0007669"/>
    <property type="project" value="UniProtKB-UniRule"/>
</dbReference>
<keyword evidence="5" id="KW-0678">Repressor</keyword>
<dbReference type="GO" id="GO:0016740">
    <property type="term" value="F:transferase activity"/>
    <property type="evidence" value="ECO:0007669"/>
    <property type="project" value="UniProtKB-ARBA"/>
</dbReference>
<comment type="similarity">
    <text evidence="5">Belongs to the biotin--protein ligase family.</text>
</comment>
<dbReference type="SUPFAM" id="SSF55681">
    <property type="entry name" value="Class II aaRS and biotin synthetases"/>
    <property type="match status" value="1"/>
</dbReference>
<keyword evidence="5" id="KW-0238">DNA-binding</keyword>
<dbReference type="InterPro" id="IPR013196">
    <property type="entry name" value="HTH_11"/>
</dbReference>
<keyword evidence="3 5" id="KW-0067">ATP-binding</keyword>
<dbReference type="InterPro" id="IPR036390">
    <property type="entry name" value="WH_DNA-bd_sf"/>
</dbReference>
<dbReference type="PANTHER" id="PTHR12835">
    <property type="entry name" value="BIOTIN PROTEIN LIGASE"/>
    <property type="match status" value="1"/>
</dbReference>
<evidence type="ECO:0000256" key="1">
    <source>
        <dbReference type="ARBA" id="ARBA00022598"/>
    </source>
</evidence>
<dbReference type="Gene3D" id="1.10.10.10">
    <property type="entry name" value="Winged helix-like DNA-binding domain superfamily/Winged helix DNA-binding domain"/>
    <property type="match status" value="1"/>
</dbReference>
<dbReference type="InterPro" id="IPR036388">
    <property type="entry name" value="WH-like_DNA-bd_sf"/>
</dbReference>
<dbReference type="SUPFAM" id="SSF46785">
    <property type="entry name" value="Winged helix' DNA-binding domain"/>
    <property type="match status" value="1"/>
</dbReference>
<dbReference type="InterPro" id="IPR003142">
    <property type="entry name" value="BPL_C"/>
</dbReference>
<keyword evidence="8" id="KW-1185">Reference proteome</keyword>
<name>A0A0V8QJ83_9FIRM</name>
<comment type="catalytic activity">
    <reaction evidence="5">
        <text>biotin + L-lysyl-[protein] + ATP = N(6)-biotinyl-L-lysyl-[protein] + AMP + diphosphate + H(+)</text>
        <dbReference type="Rhea" id="RHEA:11756"/>
        <dbReference type="Rhea" id="RHEA-COMP:9752"/>
        <dbReference type="Rhea" id="RHEA-COMP:10505"/>
        <dbReference type="ChEBI" id="CHEBI:15378"/>
        <dbReference type="ChEBI" id="CHEBI:29969"/>
        <dbReference type="ChEBI" id="CHEBI:30616"/>
        <dbReference type="ChEBI" id="CHEBI:33019"/>
        <dbReference type="ChEBI" id="CHEBI:57586"/>
        <dbReference type="ChEBI" id="CHEBI:83144"/>
        <dbReference type="ChEBI" id="CHEBI:456215"/>
        <dbReference type="EC" id="6.3.4.15"/>
    </reaction>
</comment>
<dbReference type="CDD" id="cd16442">
    <property type="entry name" value="BPL"/>
    <property type="match status" value="1"/>
</dbReference>
<dbReference type="AlphaFoldDB" id="A0A0V8QJ83"/>
<reference evidence="7 8" key="1">
    <citation type="submission" date="2015-11" db="EMBL/GenBank/DDBJ databases">
        <title>Butyribacter intestini gen. nov., sp. nov., a butyric acid-producing bacterium of the family Lachnospiraceae isolated from the human faeces.</title>
        <authorList>
            <person name="Zou Y."/>
            <person name="Xue W."/>
            <person name="Luo G."/>
            <person name="Lv M."/>
        </authorList>
    </citation>
    <scope>NUCLEOTIDE SEQUENCE [LARGE SCALE GENOMIC DNA]</scope>
    <source>
        <strain evidence="7 8">ACET-33324</strain>
    </source>
</reference>
<dbReference type="OrthoDB" id="9807064at2"/>
<evidence type="ECO:0000313" key="8">
    <source>
        <dbReference type="Proteomes" id="UP000054874"/>
    </source>
</evidence>
<evidence type="ECO:0000256" key="4">
    <source>
        <dbReference type="ARBA" id="ARBA00023267"/>
    </source>
</evidence>
<dbReference type="InterPro" id="IPR004143">
    <property type="entry name" value="BPL_LPL_catalytic"/>
</dbReference>
<feature type="binding site" evidence="5">
    <location>
        <position position="184"/>
    </location>
    <ligand>
        <name>biotin</name>
        <dbReference type="ChEBI" id="CHEBI:57586"/>
    </ligand>
</feature>
<feature type="binding site" evidence="5">
    <location>
        <begin position="89"/>
        <end position="91"/>
    </location>
    <ligand>
        <name>biotin</name>
        <dbReference type="ChEBI" id="CHEBI:57586"/>
    </ligand>
</feature>
<evidence type="ECO:0000256" key="2">
    <source>
        <dbReference type="ARBA" id="ARBA00022741"/>
    </source>
</evidence>
<dbReference type="GO" id="GO:0004077">
    <property type="term" value="F:biotin--[biotin carboxyl-carrier protein] ligase activity"/>
    <property type="evidence" value="ECO:0007669"/>
    <property type="project" value="UniProtKB-UniRule"/>
</dbReference>
<feature type="binding site" evidence="5">
    <location>
        <position position="113"/>
    </location>
    <ligand>
        <name>biotin</name>
        <dbReference type="ChEBI" id="CHEBI:57586"/>
    </ligand>
</feature>
<dbReference type="GO" id="GO:0003677">
    <property type="term" value="F:DNA binding"/>
    <property type="evidence" value="ECO:0007669"/>
    <property type="project" value="UniProtKB-UniRule"/>
</dbReference>
<dbReference type="HAMAP" id="MF_00978">
    <property type="entry name" value="Bifunct_BirA"/>
    <property type="match status" value="1"/>
</dbReference>
<dbReference type="Gene3D" id="2.30.30.100">
    <property type="match status" value="1"/>
</dbReference>